<dbReference type="PANTHER" id="PTHR41523:SF8">
    <property type="entry name" value="ETHYLENE RESPONSE SENSOR PROTEIN"/>
    <property type="match status" value="1"/>
</dbReference>
<evidence type="ECO:0000256" key="5">
    <source>
        <dbReference type="ARBA" id="ARBA00022741"/>
    </source>
</evidence>
<dbReference type="EC" id="2.7.13.3" evidence="2"/>
<protein>
    <recommendedName>
        <fullName evidence="2">histidine kinase</fullName>
        <ecNumber evidence="2">2.7.13.3</ecNumber>
    </recommendedName>
</protein>
<dbReference type="GO" id="GO:0005524">
    <property type="term" value="F:ATP binding"/>
    <property type="evidence" value="ECO:0007669"/>
    <property type="project" value="UniProtKB-KW"/>
</dbReference>
<evidence type="ECO:0000256" key="2">
    <source>
        <dbReference type="ARBA" id="ARBA00012438"/>
    </source>
</evidence>
<dbReference type="Pfam" id="PF02518">
    <property type="entry name" value="HATPase_c"/>
    <property type="match status" value="1"/>
</dbReference>
<dbReference type="Gene3D" id="3.30.565.10">
    <property type="entry name" value="Histidine kinase-like ATPase, C-terminal domain"/>
    <property type="match status" value="1"/>
</dbReference>
<name>A0A1H8XC53_9BRAD</name>
<evidence type="ECO:0000313" key="10">
    <source>
        <dbReference type="Proteomes" id="UP000199615"/>
    </source>
</evidence>
<proteinExistence type="predicted"/>
<keyword evidence="4" id="KW-0808">Transferase</keyword>
<dbReference type="InterPro" id="IPR011495">
    <property type="entry name" value="Sig_transdc_His_kin_sub2_dim/P"/>
</dbReference>
<dbReference type="Pfam" id="PF07568">
    <property type="entry name" value="HisKA_2"/>
    <property type="match status" value="1"/>
</dbReference>
<keyword evidence="5" id="KW-0547">Nucleotide-binding</keyword>
<evidence type="ECO:0000256" key="3">
    <source>
        <dbReference type="ARBA" id="ARBA00022553"/>
    </source>
</evidence>
<dbReference type="EMBL" id="FODT01000020">
    <property type="protein sequence ID" value="SEP37554.1"/>
    <property type="molecule type" value="Genomic_DNA"/>
</dbReference>
<gene>
    <name evidence="9" type="ORF">SAMN05444123_1205</name>
</gene>
<evidence type="ECO:0000256" key="4">
    <source>
        <dbReference type="ARBA" id="ARBA00022679"/>
    </source>
</evidence>
<dbReference type="SMART" id="SM00387">
    <property type="entry name" value="HATPase_c"/>
    <property type="match status" value="1"/>
</dbReference>
<dbReference type="GO" id="GO:0004673">
    <property type="term" value="F:protein histidine kinase activity"/>
    <property type="evidence" value="ECO:0007669"/>
    <property type="project" value="UniProtKB-EC"/>
</dbReference>
<organism evidence="9 10">
    <name type="scientific">Rhodopseudomonas pseudopalustris</name>
    <dbReference type="NCBI Taxonomy" id="1513892"/>
    <lineage>
        <taxon>Bacteria</taxon>
        <taxon>Pseudomonadati</taxon>
        <taxon>Pseudomonadota</taxon>
        <taxon>Alphaproteobacteria</taxon>
        <taxon>Hyphomicrobiales</taxon>
        <taxon>Nitrobacteraceae</taxon>
        <taxon>Rhodopseudomonas</taxon>
    </lineage>
</organism>
<evidence type="ECO:0000259" key="8">
    <source>
        <dbReference type="PROSITE" id="PS50109"/>
    </source>
</evidence>
<accession>A0A1H8XC53</accession>
<dbReference type="InterPro" id="IPR003018">
    <property type="entry name" value="GAF"/>
</dbReference>
<keyword evidence="6 9" id="KW-0418">Kinase</keyword>
<dbReference type="InterPro" id="IPR003594">
    <property type="entry name" value="HATPase_dom"/>
</dbReference>
<evidence type="ECO:0000313" key="9">
    <source>
        <dbReference type="EMBL" id="SEP37554.1"/>
    </source>
</evidence>
<dbReference type="SUPFAM" id="SSF55874">
    <property type="entry name" value="ATPase domain of HSP90 chaperone/DNA topoisomerase II/histidine kinase"/>
    <property type="match status" value="1"/>
</dbReference>
<evidence type="ECO:0000256" key="6">
    <source>
        <dbReference type="ARBA" id="ARBA00022777"/>
    </source>
</evidence>
<dbReference type="Pfam" id="PF13185">
    <property type="entry name" value="GAF_2"/>
    <property type="match status" value="1"/>
</dbReference>
<evidence type="ECO:0000256" key="1">
    <source>
        <dbReference type="ARBA" id="ARBA00000085"/>
    </source>
</evidence>
<keyword evidence="3" id="KW-0597">Phosphoprotein</keyword>
<dbReference type="InterPro" id="IPR036890">
    <property type="entry name" value="HATPase_C_sf"/>
</dbReference>
<sequence length="417" mass="45328">MYGQRVYEVTLPRIGSVMPSEHRPAPATAPEASLNRLEELPYRRRQQALLREFGTAALQTRDFRQILQQAVDLSARGLGCSFAKVLEYVAVEKRLIVRAGIGWPAGTVDHVSLGADIESPAGFAFQTGQSVVSNHLQDETRFRTPKLLADHGIKRAINVLIRRGGEGDTAFGVLEADSPDPGQFDDADADFLAGFAGLLGIAIERQHADAKLQEALDHEALLTREMSHRVKNSLTSVVGLLRVQARGSESADVKNALEDAAMRVASIAGVHDHLWRGSKVGFVDLSDFVSHLCETLQGSAPEHVIQCRSDDIILSADKAIPLGLLVNELVTNAIKYAYVDGHGVIRLDAREINGHLLVEISDEGAGLPDGFDINQPRKSLGFRVILGLVRQLLGELTISKNLPRGALFTIKFPVDPP</sequence>
<keyword evidence="10" id="KW-1185">Reference proteome</keyword>
<keyword evidence="7" id="KW-0067">ATP-binding</keyword>
<dbReference type="AlphaFoldDB" id="A0A1H8XC53"/>
<dbReference type="PROSITE" id="PS50109">
    <property type="entry name" value="HIS_KIN"/>
    <property type="match status" value="1"/>
</dbReference>
<comment type="catalytic activity">
    <reaction evidence="1">
        <text>ATP + protein L-histidine = ADP + protein N-phospho-L-histidine.</text>
        <dbReference type="EC" id="2.7.13.3"/>
    </reaction>
</comment>
<dbReference type="SMART" id="SM00065">
    <property type="entry name" value="GAF"/>
    <property type="match status" value="1"/>
</dbReference>
<reference evidence="10" key="1">
    <citation type="submission" date="2016-10" db="EMBL/GenBank/DDBJ databases">
        <authorList>
            <person name="Varghese N."/>
            <person name="Submissions S."/>
        </authorList>
    </citation>
    <scope>NUCLEOTIDE SEQUENCE [LARGE SCALE GENOMIC DNA]</scope>
    <source>
        <strain evidence="10">DSM 123</strain>
    </source>
</reference>
<dbReference type="InterPro" id="IPR005467">
    <property type="entry name" value="His_kinase_dom"/>
</dbReference>
<dbReference type="Gene3D" id="3.30.450.40">
    <property type="match status" value="1"/>
</dbReference>
<evidence type="ECO:0000256" key="7">
    <source>
        <dbReference type="ARBA" id="ARBA00022840"/>
    </source>
</evidence>
<feature type="domain" description="Histidine kinase" evidence="8">
    <location>
        <begin position="225"/>
        <end position="416"/>
    </location>
</feature>
<dbReference type="SUPFAM" id="SSF55781">
    <property type="entry name" value="GAF domain-like"/>
    <property type="match status" value="1"/>
</dbReference>
<dbReference type="Proteomes" id="UP000199615">
    <property type="component" value="Unassembled WGS sequence"/>
</dbReference>
<dbReference type="InterPro" id="IPR029016">
    <property type="entry name" value="GAF-like_dom_sf"/>
</dbReference>
<dbReference type="PANTHER" id="PTHR41523">
    <property type="entry name" value="TWO-COMPONENT SYSTEM SENSOR PROTEIN"/>
    <property type="match status" value="1"/>
</dbReference>